<evidence type="ECO:0000256" key="1">
    <source>
        <dbReference type="ARBA" id="ARBA00004123"/>
    </source>
</evidence>
<evidence type="ECO:0000313" key="8">
    <source>
        <dbReference type="EMBL" id="KIW21904.1"/>
    </source>
</evidence>
<dbReference type="PROSITE" id="PS51821">
    <property type="entry name" value="VELVET"/>
    <property type="match status" value="1"/>
</dbReference>
<dbReference type="Gene3D" id="2.60.40.3960">
    <property type="entry name" value="Velvet domain"/>
    <property type="match status" value="1"/>
</dbReference>
<evidence type="ECO:0000256" key="6">
    <source>
        <dbReference type="SAM" id="MobiDB-lite"/>
    </source>
</evidence>
<gene>
    <name evidence="8" type="ORF">PV07_12686</name>
</gene>
<dbReference type="InterPro" id="IPR038491">
    <property type="entry name" value="Velvet_dom_sf"/>
</dbReference>
<organism evidence="8 9">
    <name type="scientific">Cladophialophora immunda</name>
    <dbReference type="NCBI Taxonomy" id="569365"/>
    <lineage>
        <taxon>Eukaryota</taxon>
        <taxon>Fungi</taxon>
        <taxon>Dikarya</taxon>
        <taxon>Ascomycota</taxon>
        <taxon>Pezizomycotina</taxon>
        <taxon>Eurotiomycetes</taxon>
        <taxon>Chaetothyriomycetidae</taxon>
        <taxon>Chaetothyriales</taxon>
        <taxon>Herpotrichiellaceae</taxon>
        <taxon>Cladophialophora</taxon>
    </lineage>
</organism>
<proteinExistence type="predicted"/>
<dbReference type="RefSeq" id="XP_016242120.1">
    <property type="nucleotide sequence ID" value="XM_016400234.1"/>
</dbReference>
<dbReference type="EMBL" id="KN847102">
    <property type="protein sequence ID" value="KIW21904.1"/>
    <property type="molecule type" value="Genomic_DNA"/>
</dbReference>
<dbReference type="GO" id="GO:0005634">
    <property type="term" value="C:nucleus"/>
    <property type="evidence" value="ECO:0007669"/>
    <property type="project" value="UniProtKB-SubCell"/>
</dbReference>
<dbReference type="PANTHER" id="PTHR33572:SF17">
    <property type="entry name" value="SEXUAL DEVELOPMENT REGULATOR VELC"/>
    <property type="match status" value="1"/>
</dbReference>
<dbReference type="HOGENOM" id="CLU_1488850_0_0_1"/>
<accession>A0A0D2CED6</accession>
<dbReference type="InterPro" id="IPR037525">
    <property type="entry name" value="Velvet_dom"/>
</dbReference>
<dbReference type="GO" id="GO:0030435">
    <property type="term" value="P:sporulation resulting in formation of a cellular spore"/>
    <property type="evidence" value="ECO:0007669"/>
    <property type="project" value="UniProtKB-KW"/>
</dbReference>
<keyword evidence="9" id="KW-1185">Reference proteome</keyword>
<evidence type="ECO:0000256" key="4">
    <source>
        <dbReference type="ARBA" id="ARBA00023163"/>
    </source>
</evidence>
<keyword evidence="3" id="KW-0805">Transcription regulation</keyword>
<evidence type="ECO:0000256" key="3">
    <source>
        <dbReference type="ARBA" id="ARBA00023015"/>
    </source>
</evidence>
<dbReference type="VEuPathDB" id="FungiDB:PV07_12686"/>
<name>A0A0D2CED6_9EURO</name>
<protein>
    <recommendedName>
        <fullName evidence="7">Velvet domain-containing protein</fullName>
    </recommendedName>
</protein>
<reference evidence="8 9" key="1">
    <citation type="submission" date="2015-01" db="EMBL/GenBank/DDBJ databases">
        <title>The Genome Sequence of Cladophialophora immunda CBS83496.</title>
        <authorList>
            <consortium name="The Broad Institute Genomics Platform"/>
            <person name="Cuomo C."/>
            <person name="de Hoog S."/>
            <person name="Gorbushina A."/>
            <person name="Stielow B."/>
            <person name="Teixiera M."/>
            <person name="Abouelleil A."/>
            <person name="Chapman S.B."/>
            <person name="Priest M."/>
            <person name="Young S.K."/>
            <person name="Wortman J."/>
            <person name="Nusbaum C."/>
            <person name="Birren B."/>
        </authorList>
    </citation>
    <scope>NUCLEOTIDE SEQUENCE [LARGE SCALE GENOMIC DNA]</scope>
    <source>
        <strain evidence="8 9">CBS 83496</strain>
    </source>
</reference>
<dbReference type="Proteomes" id="UP000054466">
    <property type="component" value="Unassembled WGS sequence"/>
</dbReference>
<feature type="domain" description="Velvet" evidence="7">
    <location>
        <begin position="1"/>
        <end position="181"/>
    </location>
</feature>
<comment type="subcellular location">
    <subcellularLocation>
        <location evidence="1">Nucleus</location>
    </subcellularLocation>
</comment>
<dbReference type="AlphaFoldDB" id="A0A0D2CED6"/>
<dbReference type="Pfam" id="PF11754">
    <property type="entry name" value="Velvet"/>
    <property type="match status" value="1"/>
</dbReference>
<dbReference type="OrthoDB" id="3056235at2759"/>
<keyword evidence="2" id="KW-0749">Sporulation</keyword>
<evidence type="ECO:0000259" key="7">
    <source>
        <dbReference type="PROSITE" id="PS51821"/>
    </source>
</evidence>
<dbReference type="STRING" id="569365.A0A0D2CED6"/>
<sequence length="181" mass="19781">MDDFDPNNQTDVDELRSSWVVQCCLVGAVAVNSDVSTWSYYTDEGQKEVQRLLVGTTVVNPTHSGDDPDPPTMPTHPVTREGVSPPPLPASKVLVRESSPELPLRAPQNIPDVFFIFTDLSLCTAGDYRLQFILMKIEPGSLQVGATMPARHFVTSEVFGSVDAKDSSLAPTWYEGSVIEV</sequence>
<evidence type="ECO:0000256" key="2">
    <source>
        <dbReference type="ARBA" id="ARBA00022969"/>
    </source>
</evidence>
<dbReference type="PANTHER" id="PTHR33572">
    <property type="entry name" value="SPORE DEVELOPMENT REGULATOR VOSA"/>
    <property type="match status" value="1"/>
</dbReference>
<evidence type="ECO:0000256" key="5">
    <source>
        <dbReference type="ARBA" id="ARBA00023242"/>
    </source>
</evidence>
<feature type="region of interest" description="Disordered" evidence="6">
    <location>
        <begin position="58"/>
        <end position="90"/>
    </location>
</feature>
<keyword evidence="4" id="KW-0804">Transcription</keyword>
<dbReference type="InterPro" id="IPR021740">
    <property type="entry name" value="Velvet"/>
</dbReference>
<dbReference type="GeneID" id="27351880"/>
<keyword evidence="5" id="KW-0539">Nucleus</keyword>
<evidence type="ECO:0000313" key="9">
    <source>
        <dbReference type="Proteomes" id="UP000054466"/>
    </source>
</evidence>